<dbReference type="EMBL" id="LQYS01000037">
    <property type="protein sequence ID" value="KYD15711.1"/>
    <property type="molecule type" value="Genomic_DNA"/>
</dbReference>
<gene>
    <name evidence="1" type="ORF">B4119_2139</name>
</gene>
<reference evidence="1 2" key="1">
    <citation type="submission" date="2016-01" db="EMBL/GenBank/DDBJ databases">
        <title>Draft Genome Sequences of Seven Thermophilic Sporeformers Isolated from Foods.</title>
        <authorList>
            <person name="Berendsen E.M."/>
            <person name="Wells-Bennik M.H."/>
            <person name="Krawcyk A.O."/>
            <person name="De Jong A."/>
            <person name="Holsappel S."/>
            <person name="Eijlander R.T."/>
            <person name="Kuipers O.P."/>
        </authorList>
    </citation>
    <scope>NUCLEOTIDE SEQUENCE [LARGE SCALE GENOMIC DNA]</scope>
    <source>
        <strain evidence="1 2">B4119</strain>
    </source>
</reference>
<evidence type="ECO:0000313" key="2">
    <source>
        <dbReference type="Proteomes" id="UP000075455"/>
    </source>
</evidence>
<proteinExistence type="predicted"/>
<evidence type="ECO:0000313" key="1">
    <source>
        <dbReference type="EMBL" id="KYD15711.1"/>
    </source>
</evidence>
<sequence>MMKDKSTKNLNKNIPSFFYLPIPTCLGLELRSPKELRNPSIVIMTDHTDLDEQI</sequence>
<accession>A0A150LU77</accession>
<comment type="caution">
    <text evidence="1">The sequence shown here is derived from an EMBL/GenBank/DDBJ whole genome shotgun (WGS) entry which is preliminary data.</text>
</comment>
<dbReference type="AlphaFoldDB" id="A0A150LU77"/>
<dbReference type="Proteomes" id="UP000075455">
    <property type="component" value="Unassembled WGS sequence"/>
</dbReference>
<dbReference type="PATRIC" id="fig|81408.3.peg.3167"/>
<organism evidence="1 2">
    <name type="scientific">Saccharococcus caldoxylosilyticus</name>
    <dbReference type="NCBI Taxonomy" id="81408"/>
    <lineage>
        <taxon>Bacteria</taxon>
        <taxon>Bacillati</taxon>
        <taxon>Bacillota</taxon>
        <taxon>Bacilli</taxon>
        <taxon>Bacillales</taxon>
        <taxon>Anoxybacillaceae</taxon>
        <taxon>Saccharococcus</taxon>
    </lineage>
</organism>
<protein>
    <submittedName>
        <fullName evidence="1">Uncharacterized protein</fullName>
    </submittedName>
</protein>
<name>A0A150LU77_9BACL</name>